<dbReference type="RefSeq" id="XP_018269056.1">
    <property type="nucleotide sequence ID" value="XM_018414721.1"/>
</dbReference>
<sequence>MSALFLRILLPLKHLARSPAVDIPLPSFLRSITDSILSEGTRIRLAAASLEKLAVAKVFERASLEKRPILHVLAAGNDPLVAGVLRELVHYVTTIVAHPYGTLNPHVQAVTHAAELERSRPLCTGAALAARLHHVLHASRDKPEQLRGLSTSYENPWRAHPLGPAAGPVGGLPERVLQTLGGPGGASSVDALGAQVGEAYGEFHRLLTRAEGGLFGRPPPTGLGGTRVRLCVAADNAAASVLSGIRARGEGQAVVLLGVEAVLPGKGGDVRAPVGSWMLAETAKKLGAKVYVVALVDHILSSSSTSTTGSLPQHDPTELLAGWSGTLAEELESLDALALAASDPLEPDVSVFADTSEVVPGRLIDGFITEKGFLSATGCDLLGRERAVAERELHEL</sequence>
<protein>
    <submittedName>
        <fullName evidence="3">Uncharacterized protein</fullName>
    </submittedName>
</protein>
<evidence type="ECO:0000313" key="4">
    <source>
        <dbReference type="Proteomes" id="UP000053890"/>
    </source>
</evidence>
<gene>
    <name evidence="3" type="ORF">RHOBADRAFT_46101</name>
</gene>
<proteinExistence type="inferred from homology"/>
<dbReference type="InterPro" id="IPR037171">
    <property type="entry name" value="NagB/RpiA_transferase-like"/>
</dbReference>
<dbReference type="AlphaFoldDB" id="A0A0P9EIB0"/>
<dbReference type="GeneID" id="28975169"/>
<dbReference type="Pfam" id="PF01008">
    <property type="entry name" value="IF-2B"/>
    <property type="match status" value="1"/>
</dbReference>
<dbReference type="PANTHER" id="PTHR43475">
    <property type="entry name" value="METHYLTHIORIBOSE-1-PHOSPHATE ISOMERASE"/>
    <property type="match status" value="1"/>
</dbReference>
<evidence type="ECO:0000256" key="1">
    <source>
        <dbReference type="ARBA" id="ARBA00007251"/>
    </source>
</evidence>
<dbReference type="SUPFAM" id="SSF100950">
    <property type="entry name" value="NagB/RpiA/CoA transferase-like"/>
    <property type="match status" value="1"/>
</dbReference>
<organism evidence="3 4">
    <name type="scientific">Rhodotorula graminis (strain WP1)</name>
    <dbReference type="NCBI Taxonomy" id="578459"/>
    <lineage>
        <taxon>Eukaryota</taxon>
        <taxon>Fungi</taxon>
        <taxon>Dikarya</taxon>
        <taxon>Basidiomycota</taxon>
        <taxon>Pucciniomycotina</taxon>
        <taxon>Microbotryomycetes</taxon>
        <taxon>Sporidiobolales</taxon>
        <taxon>Sporidiobolaceae</taxon>
        <taxon>Rhodotorula</taxon>
    </lineage>
</organism>
<dbReference type="GO" id="GO:0046523">
    <property type="term" value="F:S-methyl-5-thioribose-1-phosphate isomerase activity"/>
    <property type="evidence" value="ECO:0007669"/>
    <property type="project" value="TreeGrafter"/>
</dbReference>
<comment type="similarity">
    <text evidence="1 2">Belongs to the eIF-2B alpha/beta/delta subunits family.</text>
</comment>
<name>A0A0P9EIB0_RHOGW</name>
<dbReference type="InterPro" id="IPR042529">
    <property type="entry name" value="IF_2B-like_C"/>
</dbReference>
<dbReference type="GO" id="GO:0019509">
    <property type="term" value="P:L-methionine salvage from methylthioadenosine"/>
    <property type="evidence" value="ECO:0007669"/>
    <property type="project" value="TreeGrafter"/>
</dbReference>
<dbReference type="Proteomes" id="UP000053890">
    <property type="component" value="Unassembled WGS sequence"/>
</dbReference>
<dbReference type="EMBL" id="KQ474084">
    <property type="protein sequence ID" value="KPV73007.1"/>
    <property type="molecule type" value="Genomic_DNA"/>
</dbReference>
<dbReference type="InterPro" id="IPR000649">
    <property type="entry name" value="IF-2B-related"/>
</dbReference>
<dbReference type="OrthoDB" id="2528237at2759"/>
<dbReference type="Gene3D" id="3.40.50.10470">
    <property type="entry name" value="Translation initiation factor eif-2b, domain 2"/>
    <property type="match status" value="1"/>
</dbReference>
<reference evidence="3 4" key="1">
    <citation type="journal article" date="2015" name="Front. Microbiol.">
        <title>Genome sequence of the plant growth promoting endophytic yeast Rhodotorula graminis WP1.</title>
        <authorList>
            <person name="Firrincieli A."/>
            <person name="Otillar R."/>
            <person name="Salamov A."/>
            <person name="Schmutz J."/>
            <person name="Khan Z."/>
            <person name="Redman R.S."/>
            <person name="Fleck N.D."/>
            <person name="Lindquist E."/>
            <person name="Grigoriev I.V."/>
            <person name="Doty S.L."/>
        </authorList>
    </citation>
    <scope>NUCLEOTIDE SEQUENCE [LARGE SCALE GENOMIC DNA]</scope>
    <source>
        <strain evidence="3 4">WP1</strain>
    </source>
</reference>
<evidence type="ECO:0000256" key="2">
    <source>
        <dbReference type="RuleBase" id="RU003814"/>
    </source>
</evidence>
<dbReference type="PANTHER" id="PTHR43475:SF3">
    <property type="entry name" value="TRANSLATION INITIATION FACTOR EIF-2B SUBUNIT FAMILY PROTEIN (AFU_ORTHOLOGUE AFUA_2G14290)"/>
    <property type="match status" value="1"/>
</dbReference>
<evidence type="ECO:0000313" key="3">
    <source>
        <dbReference type="EMBL" id="KPV73007.1"/>
    </source>
</evidence>
<accession>A0A0P9EIB0</accession>
<keyword evidence="4" id="KW-1185">Reference proteome</keyword>
<dbReference type="STRING" id="578459.A0A0P9EIB0"/>